<dbReference type="NCBIfam" id="TIGR00177">
    <property type="entry name" value="molyb_syn"/>
    <property type="match status" value="1"/>
</dbReference>
<comment type="similarity">
    <text evidence="4 11">Belongs to the MoeA family.</text>
</comment>
<dbReference type="SMART" id="SM00852">
    <property type="entry name" value="MoCF_biosynth"/>
    <property type="match status" value="1"/>
</dbReference>
<dbReference type="Pfam" id="PF03454">
    <property type="entry name" value="MoeA_C"/>
    <property type="match status" value="1"/>
</dbReference>
<dbReference type="PANTHER" id="PTHR10192:SF5">
    <property type="entry name" value="GEPHYRIN"/>
    <property type="match status" value="1"/>
</dbReference>
<name>A0A5M3X5M5_9ACTN</name>
<evidence type="ECO:0000256" key="8">
    <source>
        <dbReference type="ARBA" id="ARBA00022842"/>
    </source>
</evidence>
<dbReference type="InterPro" id="IPR036688">
    <property type="entry name" value="MoeA_C_domain_IV_sf"/>
</dbReference>
<gene>
    <name evidence="13" type="ORF">Amac_070650</name>
</gene>
<comment type="cofactor">
    <cofactor evidence="1 11">
        <name>Mg(2+)</name>
        <dbReference type="ChEBI" id="CHEBI:18420"/>
    </cofactor>
</comment>
<dbReference type="GO" id="GO:0006777">
    <property type="term" value="P:Mo-molybdopterin cofactor biosynthetic process"/>
    <property type="evidence" value="ECO:0007669"/>
    <property type="project" value="UniProtKB-UniRule"/>
</dbReference>
<organism evidence="13 14">
    <name type="scientific">Acrocarpospora macrocephala</name>
    <dbReference type="NCBI Taxonomy" id="150177"/>
    <lineage>
        <taxon>Bacteria</taxon>
        <taxon>Bacillati</taxon>
        <taxon>Actinomycetota</taxon>
        <taxon>Actinomycetes</taxon>
        <taxon>Streptosporangiales</taxon>
        <taxon>Streptosporangiaceae</taxon>
        <taxon>Acrocarpospora</taxon>
    </lineage>
</organism>
<evidence type="ECO:0000259" key="12">
    <source>
        <dbReference type="SMART" id="SM00852"/>
    </source>
</evidence>
<keyword evidence="7 11" id="KW-0479">Metal-binding</keyword>
<keyword evidence="8 11" id="KW-0460">Magnesium</keyword>
<evidence type="ECO:0000313" key="13">
    <source>
        <dbReference type="EMBL" id="GES13468.1"/>
    </source>
</evidence>
<dbReference type="Proteomes" id="UP000331127">
    <property type="component" value="Unassembled WGS sequence"/>
</dbReference>
<dbReference type="EC" id="2.10.1.1" evidence="11"/>
<dbReference type="AlphaFoldDB" id="A0A5M3X5M5"/>
<keyword evidence="9 11" id="KW-0501">Molybdenum cofactor biosynthesis</keyword>
<dbReference type="Gene3D" id="2.170.190.11">
    <property type="entry name" value="Molybdopterin biosynthesis moea protein, domain 3"/>
    <property type="match status" value="1"/>
</dbReference>
<protein>
    <recommendedName>
        <fullName evidence="11">Molybdopterin molybdenumtransferase</fullName>
        <ecNumber evidence="11">2.10.1.1</ecNumber>
    </recommendedName>
</protein>
<dbReference type="Gene3D" id="3.40.980.10">
    <property type="entry name" value="MoaB/Mog-like domain"/>
    <property type="match status" value="1"/>
</dbReference>
<dbReference type="UniPathway" id="UPA00344"/>
<dbReference type="GO" id="GO:0046872">
    <property type="term" value="F:metal ion binding"/>
    <property type="evidence" value="ECO:0007669"/>
    <property type="project" value="UniProtKB-UniRule"/>
</dbReference>
<dbReference type="GO" id="GO:0061599">
    <property type="term" value="F:molybdopterin molybdotransferase activity"/>
    <property type="evidence" value="ECO:0007669"/>
    <property type="project" value="UniProtKB-UniRule"/>
</dbReference>
<dbReference type="CDD" id="cd00887">
    <property type="entry name" value="MoeA"/>
    <property type="match status" value="1"/>
</dbReference>
<dbReference type="GO" id="GO:0005829">
    <property type="term" value="C:cytosol"/>
    <property type="evidence" value="ECO:0007669"/>
    <property type="project" value="TreeGrafter"/>
</dbReference>
<dbReference type="InterPro" id="IPR005110">
    <property type="entry name" value="MoeA_linker/N"/>
</dbReference>
<dbReference type="SUPFAM" id="SSF63882">
    <property type="entry name" value="MoeA N-terminal region -like"/>
    <property type="match status" value="1"/>
</dbReference>
<proteinExistence type="inferred from homology"/>
<sequence>MKPVERHLADILGTVRPLAPLEVDLERALGTVLAEDVTAPVSLPPFDNSAMDGYAVRAGDVVNVPVSLSVTEDVAAGDGALRAIGSGMVARIMTGAPVPAGADAVVPVEWTDAGRTQVTIHKQVQPGNAIRLIGEDVRAGDVVLREGTRIGAAQLGILAGVGRRRVRVRPQPRVVVLSTGAELAEPGTPLGPGQIWESNSFMLAAAVREAGAEGFRAGAVTDDPNRFLDILDAQLLRADAVITSGGVSMGAYEPVKEALAPLGRVVFEKVAMQPGMPQGFGLVGDDNVPIFTLPGNPVSAFVSFVLFVRPALRQMQGLPATLPETVRATTTAPLHSPPGRRSFLRAILTDGTVAPVHGQGSHQLAALASANALVIVPEDVTVLAEGATVEVIPL</sequence>
<dbReference type="Pfam" id="PF03453">
    <property type="entry name" value="MoeA_N"/>
    <property type="match status" value="1"/>
</dbReference>
<evidence type="ECO:0000256" key="7">
    <source>
        <dbReference type="ARBA" id="ARBA00022723"/>
    </source>
</evidence>
<dbReference type="FunFam" id="2.170.190.11:FF:000001">
    <property type="entry name" value="Molybdopterin molybdenumtransferase"/>
    <property type="match status" value="1"/>
</dbReference>
<keyword evidence="6 11" id="KW-0808">Transferase</keyword>
<dbReference type="InterPro" id="IPR038987">
    <property type="entry name" value="MoeA-like"/>
</dbReference>
<dbReference type="InterPro" id="IPR036135">
    <property type="entry name" value="MoeA_linker/N_sf"/>
</dbReference>
<evidence type="ECO:0000256" key="1">
    <source>
        <dbReference type="ARBA" id="ARBA00001946"/>
    </source>
</evidence>
<dbReference type="PANTHER" id="PTHR10192">
    <property type="entry name" value="MOLYBDOPTERIN BIOSYNTHESIS PROTEIN"/>
    <property type="match status" value="1"/>
</dbReference>
<dbReference type="InterPro" id="IPR036425">
    <property type="entry name" value="MoaB/Mog-like_dom_sf"/>
</dbReference>
<evidence type="ECO:0000256" key="11">
    <source>
        <dbReference type="RuleBase" id="RU365090"/>
    </source>
</evidence>
<dbReference type="Gene3D" id="2.40.340.10">
    <property type="entry name" value="MoeA, C-terminal, domain IV"/>
    <property type="match status" value="1"/>
</dbReference>
<comment type="pathway">
    <text evidence="3 11">Cofactor biosynthesis; molybdopterin biosynthesis.</text>
</comment>
<accession>A0A5M3X5M5</accession>
<dbReference type="SUPFAM" id="SSF63867">
    <property type="entry name" value="MoeA C-terminal domain-like"/>
    <property type="match status" value="1"/>
</dbReference>
<reference evidence="13 14" key="1">
    <citation type="submission" date="2019-10" db="EMBL/GenBank/DDBJ databases">
        <title>Whole genome shotgun sequence of Acrocarpospora macrocephala NBRC 16266.</title>
        <authorList>
            <person name="Ichikawa N."/>
            <person name="Kimura A."/>
            <person name="Kitahashi Y."/>
            <person name="Komaki H."/>
            <person name="Oguchi A."/>
        </authorList>
    </citation>
    <scope>NUCLEOTIDE SEQUENCE [LARGE SCALE GENOMIC DNA]</scope>
    <source>
        <strain evidence="13 14">NBRC 16266</strain>
    </source>
</reference>
<dbReference type="RefSeq" id="WP_155358735.1">
    <property type="nucleotide sequence ID" value="NZ_BAAAHL010000042.1"/>
</dbReference>
<evidence type="ECO:0000256" key="5">
    <source>
        <dbReference type="ARBA" id="ARBA00022505"/>
    </source>
</evidence>
<evidence type="ECO:0000256" key="6">
    <source>
        <dbReference type="ARBA" id="ARBA00022679"/>
    </source>
</evidence>
<feature type="domain" description="MoaB/Mog" evidence="12">
    <location>
        <begin position="175"/>
        <end position="314"/>
    </location>
</feature>
<evidence type="ECO:0000256" key="3">
    <source>
        <dbReference type="ARBA" id="ARBA00005046"/>
    </source>
</evidence>
<comment type="caution">
    <text evidence="13">The sequence shown here is derived from an EMBL/GenBank/DDBJ whole genome shotgun (WGS) entry which is preliminary data.</text>
</comment>
<evidence type="ECO:0000256" key="2">
    <source>
        <dbReference type="ARBA" id="ARBA00002901"/>
    </source>
</evidence>
<comment type="function">
    <text evidence="2 11">Catalyzes the insertion of molybdate into adenylated molybdopterin with the concomitant release of AMP.</text>
</comment>
<keyword evidence="5 11" id="KW-0500">Molybdenum</keyword>
<dbReference type="InterPro" id="IPR001453">
    <property type="entry name" value="MoaB/Mog_dom"/>
</dbReference>
<dbReference type="FunFam" id="3.40.980.10:FF:000004">
    <property type="entry name" value="Molybdopterin molybdenumtransferase"/>
    <property type="match status" value="1"/>
</dbReference>
<comment type="catalytic activity">
    <reaction evidence="10">
        <text>adenylyl-molybdopterin + molybdate = Mo-molybdopterin + AMP + H(+)</text>
        <dbReference type="Rhea" id="RHEA:35047"/>
        <dbReference type="ChEBI" id="CHEBI:15378"/>
        <dbReference type="ChEBI" id="CHEBI:36264"/>
        <dbReference type="ChEBI" id="CHEBI:62727"/>
        <dbReference type="ChEBI" id="CHEBI:71302"/>
        <dbReference type="ChEBI" id="CHEBI:456215"/>
        <dbReference type="EC" id="2.10.1.1"/>
    </reaction>
</comment>
<evidence type="ECO:0000256" key="4">
    <source>
        <dbReference type="ARBA" id="ARBA00010763"/>
    </source>
</evidence>
<dbReference type="OrthoDB" id="9804758at2"/>
<evidence type="ECO:0000256" key="9">
    <source>
        <dbReference type="ARBA" id="ARBA00023150"/>
    </source>
</evidence>
<evidence type="ECO:0000256" key="10">
    <source>
        <dbReference type="ARBA" id="ARBA00047317"/>
    </source>
</evidence>
<dbReference type="EMBL" id="BLAE01000046">
    <property type="protein sequence ID" value="GES13468.1"/>
    <property type="molecule type" value="Genomic_DNA"/>
</dbReference>
<dbReference type="NCBIfam" id="NF045515">
    <property type="entry name" value="Glp_gephyrin"/>
    <property type="match status" value="1"/>
</dbReference>
<keyword evidence="14" id="KW-1185">Reference proteome</keyword>
<dbReference type="Gene3D" id="3.90.105.10">
    <property type="entry name" value="Molybdopterin biosynthesis moea protein, domain 2"/>
    <property type="match status" value="1"/>
</dbReference>
<evidence type="ECO:0000313" key="14">
    <source>
        <dbReference type="Proteomes" id="UP000331127"/>
    </source>
</evidence>
<dbReference type="Pfam" id="PF00994">
    <property type="entry name" value="MoCF_biosynth"/>
    <property type="match status" value="1"/>
</dbReference>
<dbReference type="InterPro" id="IPR005111">
    <property type="entry name" value="MoeA_C_domain_IV"/>
</dbReference>
<dbReference type="SUPFAM" id="SSF53218">
    <property type="entry name" value="Molybdenum cofactor biosynthesis proteins"/>
    <property type="match status" value="1"/>
</dbReference>